<protein>
    <submittedName>
        <fullName evidence="1">Uncharacterized protein</fullName>
    </submittedName>
</protein>
<evidence type="ECO:0000313" key="1">
    <source>
        <dbReference type="EMBL" id="CAL4063487.1"/>
    </source>
</evidence>
<feature type="non-terminal residue" evidence="1">
    <location>
        <position position="1"/>
    </location>
</feature>
<reference evidence="1 2" key="1">
    <citation type="submission" date="2024-05" db="EMBL/GenBank/DDBJ databases">
        <authorList>
            <person name="Wallberg A."/>
        </authorList>
    </citation>
    <scope>NUCLEOTIDE SEQUENCE [LARGE SCALE GENOMIC DNA]</scope>
</reference>
<dbReference type="GO" id="GO:0071897">
    <property type="term" value="P:DNA biosynthetic process"/>
    <property type="evidence" value="ECO:0007669"/>
    <property type="project" value="UniProtKB-ARBA"/>
</dbReference>
<organism evidence="1 2">
    <name type="scientific">Meganyctiphanes norvegica</name>
    <name type="common">Northern krill</name>
    <name type="synonym">Thysanopoda norvegica</name>
    <dbReference type="NCBI Taxonomy" id="48144"/>
    <lineage>
        <taxon>Eukaryota</taxon>
        <taxon>Metazoa</taxon>
        <taxon>Ecdysozoa</taxon>
        <taxon>Arthropoda</taxon>
        <taxon>Crustacea</taxon>
        <taxon>Multicrustacea</taxon>
        <taxon>Malacostraca</taxon>
        <taxon>Eumalacostraca</taxon>
        <taxon>Eucarida</taxon>
        <taxon>Euphausiacea</taxon>
        <taxon>Euphausiidae</taxon>
        <taxon>Meganyctiphanes</taxon>
    </lineage>
</organism>
<dbReference type="CDD" id="cd09275">
    <property type="entry name" value="RNase_HI_RT_DIRS1"/>
    <property type="match status" value="1"/>
</dbReference>
<gene>
    <name evidence="1" type="ORF">MNOR_LOCUS3387</name>
</gene>
<name>A0AAV2PQN3_MEGNR</name>
<dbReference type="EMBL" id="CAXKWB010001154">
    <property type="protein sequence ID" value="CAL4063487.1"/>
    <property type="molecule type" value="Genomic_DNA"/>
</dbReference>
<evidence type="ECO:0000313" key="2">
    <source>
        <dbReference type="Proteomes" id="UP001497623"/>
    </source>
</evidence>
<dbReference type="Proteomes" id="UP001497623">
    <property type="component" value="Unassembled WGS sequence"/>
</dbReference>
<dbReference type="InterPro" id="IPR043502">
    <property type="entry name" value="DNA/RNA_pol_sf"/>
</dbReference>
<comment type="caution">
    <text evidence="1">The sequence shown here is derived from an EMBL/GenBank/DDBJ whole genome shotgun (WGS) entry which is preliminary data.</text>
</comment>
<accession>A0AAV2PQN3</accession>
<proteinExistence type="predicted"/>
<keyword evidence="2" id="KW-1185">Reference proteome</keyword>
<sequence length="191" mass="20830">GVVFDLGAGSLSLPRDKVMSIYRQCRPSWRVPHVPPSSGRLVGTLNFASSFCATGRSSSSPLGFLDEHLYFSLLQGCASSLGYGFRITFGVWMDVDLLEASVPMSLPTPSLHLMTDSSLYGWSGVLLPHSVSGVWPPSYAGMSINWLELMAVKNSLQEFVLLLQGQCVLLMSDNTTSVACLRRQGLIVRRN</sequence>
<dbReference type="AlphaFoldDB" id="A0AAV2PQN3"/>
<dbReference type="SUPFAM" id="SSF56672">
    <property type="entry name" value="DNA/RNA polymerases"/>
    <property type="match status" value="1"/>
</dbReference>